<evidence type="ECO:0000256" key="4">
    <source>
        <dbReference type="PIRSR" id="PIRSR601461-2"/>
    </source>
</evidence>
<dbReference type="OrthoDB" id="15189at2759"/>
<dbReference type="Pfam" id="PF00026">
    <property type="entry name" value="Asp"/>
    <property type="match status" value="1"/>
</dbReference>
<name>A0A074S4G1_9AGAM</name>
<dbReference type="SUPFAM" id="SSF50630">
    <property type="entry name" value="Acid proteases"/>
    <property type="match status" value="1"/>
</dbReference>
<gene>
    <name evidence="8" type="ORF">V565_056540</name>
</gene>
<keyword evidence="9" id="KW-1185">Reference proteome</keyword>
<dbReference type="HOGENOM" id="CLU_013253_1_0_1"/>
<comment type="similarity">
    <text evidence="1 5">Belongs to the peptidase A1 family.</text>
</comment>
<evidence type="ECO:0000259" key="7">
    <source>
        <dbReference type="PROSITE" id="PS51767"/>
    </source>
</evidence>
<keyword evidence="2 5" id="KW-0064">Aspartyl protease</keyword>
<dbReference type="InterPro" id="IPR034164">
    <property type="entry name" value="Pepsin-like_dom"/>
</dbReference>
<dbReference type="PRINTS" id="PR00792">
    <property type="entry name" value="PEPSIN"/>
</dbReference>
<dbReference type="GO" id="GO:0006508">
    <property type="term" value="P:proteolysis"/>
    <property type="evidence" value="ECO:0007669"/>
    <property type="project" value="UniProtKB-KW"/>
</dbReference>
<dbReference type="STRING" id="1423351.A0A074S4G1"/>
<reference evidence="8 9" key="1">
    <citation type="submission" date="2013-12" db="EMBL/GenBank/DDBJ databases">
        <authorList>
            <person name="Cubeta M."/>
            <person name="Pakala S."/>
            <person name="Fedorova N."/>
            <person name="Thomas E."/>
            <person name="Dean R."/>
            <person name="Jabaji S."/>
            <person name="Neate S."/>
            <person name="Toda T."/>
            <person name="Tavantzis S."/>
            <person name="Vilgalys R."/>
            <person name="Bharathan N."/>
            <person name="Pakala S."/>
            <person name="Losada L.S."/>
            <person name="Zafar N."/>
            <person name="Nierman W."/>
        </authorList>
    </citation>
    <scope>NUCLEOTIDE SEQUENCE [LARGE SCALE GENOMIC DNA]</scope>
    <source>
        <strain evidence="8 9">123E</strain>
    </source>
</reference>
<comment type="caution">
    <text evidence="8">The sequence shown here is derived from an EMBL/GenBank/DDBJ whole genome shotgun (WGS) entry which is preliminary data.</text>
</comment>
<evidence type="ECO:0000256" key="3">
    <source>
        <dbReference type="PIRSR" id="PIRSR601461-1"/>
    </source>
</evidence>
<dbReference type="AlphaFoldDB" id="A0A074S4G1"/>
<dbReference type="GO" id="GO:0004190">
    <property type="term" value="F:aspartic-type endopeptidase activity"/>
    <property type="evidence" value="ECO:0007669"/>
    <property type="project" value="UniProtKB-KW"/>
</dbReference>
<keyword evidence="4" id="KW-1015">Disulfide bond</keyword>
<dbReference type="FunFam" id="2.40.70.10:FF:000008">
    <property type="entry name" value="Cathepsin D"/>
    <property type="match status" value="1"/>
</dbReference>
<feature type="active site" evidence="3">
    <location>
        <position position="125"/>
    </location>
</feature>
<dbReference type="InterPro" id="IPR033121">
    <property type="entry name" value="PEPTIDASE_A1"/>
</dbReference>
<feature type="active site" evidence="3">
    <location>
        <position position="301"/>
    </location>
</feature>
<keyword evidence="5" id="KW-0378">Hydrolase</keyword>
<sequence length="417" mass="45050">MGQSTTPVLDRVGFAMLSIIMISVLVTASSVFGTSSNPKGVSIPLQERGSPLAKDGVIIPEALARLAYWDAAKQHAKINNSGPPNNSSSLFRRHSAPLESKLDDILWVGEIEIGKPRQRFRVDFDTGSSDTWVFSSTCVAPICSSKNKYIASESSTSTLQVGEFKKDYFDGTEVSGPIYADTITVAGLSAEGQWFSPIDQVNNMEDYGRDGLMGLSFMSISQLKAPTFIGTLLSQKKISKHIFSMRLSSGSGSELFIGGINPSKYRGELTYVPLESQTMWIVKGSASANGRNGFNGNMVIDSGTALILGAQASVVHWWSKVPGSKVCPADKCKGGGFFMFPCTNAPRVTFEFGGREFPIAAEDFNLGTLENNSRMCVGAIRIANEPADTWNLGVRFMKNVYTVFDVDSSRIGFATPA</sequence>
<proteinExistence type="inferred from homology"/>
<protein>
    <submittedName>
        <fullName evidence="8">Aspartic protease</fullName>
    </submittedName>
</protein>
<dbReference type="CDD" id="cd05471">
    <property type="entry name" value="pepsin_like"/>
    <property type="match status" value="1"/>
</dbReference>
<feature type="domain" description="Peptidase A1" evidence="7">
    <location>
        <begin position="107"/>
        <end position="414"/>
    </location>
</feature>
<evidence type="ECO:0000256" key="1">
    <source>
        <dbReference type="ARBA" id="ARBA00007447"/>
    </source>
</evidence>
<feature type="disulfide bond" evidence="4">
    <location>
        <begin position="138"/>
        <end position="143"/>
    </location>
</feature>
<feature type="transmembrane region" description="Helical" evidence="6">
    <location>
        <begin position="12"/>
        <end position="32"/>
    </location>
</feature>
<evidence type="ECO:0000313" key="8">
    <source>
        <dbReference type="EMBL" id="KEP51738.1"/>
    </source>
</evidence>
<dbReference type="PROSITE" id="PS51767">
    <property type="entry name" value="PEPTIDASE_A1"/>
    <property type="match status" value="1"/>
</dbReference>
<dbReference type="Proteomes" id="UP000027456">
    <property type="component" value="Unassembled WGS sequence"/>
</dbReference>
<dbReference type="PANTHER" id="PTHR47966:SF51">
    <property type="entry name" value="BETA-SITE APP-CLEAVING ENZYME, ISOFORM A-RELATED"/>
    <property type="match status" value="1"/>
</dbReference>
<evidence type="ECO:0000256" key="2">
    <source>
        <dbReference type="ARBA" id="ARBA00022750"/>
    </source>
</evidence>
<keyword evidence="6" id="KW-0812">Transmembrane</keyword>
<evidence type="ECO:0000256" key="5">
    <source>
        <dbReference type="RuleBase" id="RU000454"/>
    </source>
</evidence>
<dbReference type="PROSITE" id="PS00141">
    <property type="entry name" value="ASP_PROTEASE"/>
    <property type="match status" value="1"/>
</dbReference>
<dbReference type="InterPro" id="IPR001969">
    <property type="entry name" value="Aspartic_peptidase_AS"/>
</dbReference>
<evidence type="ECO:0000313" key="9">
    <source>
        <dbReference type="Proteomes" id="UP000027456"/>
    </source>
</evidence>
<keyword evidence="6" id="KW-1133">Transmembrane helix</keyword>
<dbReference type="Gene3D" id="2.40.70.10">
    <property type="entry name" value="Acid Proteases"/>
    <property type="match status" value="2"/>
</dbReference>
<evidence type="ECO:0000256" key="6">
    <source>
        <dbReference type="SAM" id="Phobius"/>
    </source>
</evidence>
<accession>A0A074S4G1</accession>
<dbReference type="InterPro" id="IPR001461">
    <property type="entry name" value="Aspartic_peptidase_A1"/>
</dbReference>
<organism evidence="8 9">
    <name type="scientific">Rhizoctonia solani 123E</name>
    <dbReference type="NCBI Taxonomy" id="1423351"/>
    <lineage>
        <taxon>Eukaryota</taxon>
        <taxon>Fungi</taxon>
        <taxon>Dikarya</taxon>
        <taxon>Basidiomycota</taxon>
        <taxon>Agaricomycotina</taxon>
        <taxon>Agaricomycetes</taxon>
        <taxon>Cantharellales</taxon>
        <taxon>Ceratobasidiaceae</taxon>
        <taxon>Rhizoctonia</taxon>
    </lineage>
</organism>
<dbReference type="InterPro" id="IPR021109">
    <property type="entry name" value="Peptidase_aspartic_dom_sf"/>
</dbReference>
<keyword evidence="6" id="KW-0472">Membrane</keyword>
<dbReference type="EMBL" id="AZST01000147">
    <property type="protein sequence ID" value="KEP51738.1"/>
    <property type="molecule type" value="Genomic_DNA"/>
</dbReference>
<keyword evidence="5 8" id="KW-0645">Protease</keyword>
<dbReference type="PANTHER" id="PTHR47966">
    <property type="entry name" value="BETA-SITE APP-CLEAVING ENZYME, ISOFORM A-RELATED"/>
    <property type="match status" value="1"/>
</dbReference>